<dbReference type="PANTHER" id="PTHR10772">
    <property type="entry name" value="10 KDA HEAT SHOCK PROTEIN"/>
    <property type="match status" value="1"/>
</dbReference>
<comment type="subcellular location">
    <subcellularLocation>
        <location evidence="3">Cytoplasm</location>
    </subcellularLocation>
</comment>
<dbReference type="Gene3D" id="2.30.33.40">
    <property type="entry name" value="GroES chaperonin"/>
    <property type="match status" value="1"/>
</dbReference>
<organism evidence="5 6">
    <name type="scientific">Candidatus Kerfeldbacteria bacterium CG08_land_8_20_14_0_20_42_7</name>
    <dbReference type="NCBI Taxonomy" id="2014245"/>
    <lineage>
        <taxon>Bacteria</taxon>
        <taxon>Candidatus Kerfeldiibacteriota</taxon>
    </lineage>
</organism>
<dbReference type="GO" id="GO:0051087">
    <property type="term" value="F:protein-folding chaperone binding"/>
    <property type="evidence" value="ECO:0007669"/>
    <property type="project" value="TreeGrafter"/>
</dbReference>
<sequence>MKLKPLGDRVVVKPVKQEEVTASGIVLPDTVEKEKKEEGEIIAIGDGAKVTKLNLKVGSRVVFGKYAGDEVEIEDIEYKILKEEDVLAVIE</sequence>
<dbReference type="InterPro" id="IPR037124">
    <property type="entry name" value="Chaperonin_GroES_sf"/>
</dbReference>
<evidence type="ECO:0000313" key="5">
    <source>
        <dbReference type="EMBL" id="PIS41434.1"/>
    </source>
</evidence>
<evidence type="ECO:0000313" key="6">
    <source>
        <dbReference type="Proteomes" id="UP000228711"/>
    </source>
</evidence>
<protein>
    <recommendedName>
        <fullName evidence="3">Co-chaperonin GroES</fullName>
    </recommendedName>
    <alternativeName>
        <fullName evidence="3">10 kDa chaperonin</fullName>
    </alternativeName>
    <alternativeName>
        <fullName evidence="3">Chaperonin-10</fullName>
        <shortName evidence="3">Cpn10</shortName>
    </alternativeName>
</protein>
<accession>A0A2H0YSG0</accession>
<dbReference type="EMBL" id="PEXV01000105">
    <property type="protein sequence ID" value="PIS41434.1"/>
    <property type="molecule type" value="Genomic_DNA"/>
</dbReference>
<dbReference type="InterPro" id="IPR011032">
    <property type="entry name" value="GroES-like_sf"/>
</dbReference>
<dbReference type="InterPro" id="IPR020818">
    <property type="entry name" value="Chaperonin_GroES"/>
</dbReference>
<gene>
    <name evidence="3" type="primary">groES</name>
    <name evidence="3" type="synonym">groS</name>
    <name evidence="5" type="ORF">COT25_03125</name>
</gene>
<comment type="function">
    <text evidence="3 4">Together with the chaperonin GroEL, plays an essential role in assisting protein folding. The GroEL-GroES system forms a nano-cage that allows encapsulation of the non-native substrate proteins and provides a physical environment optimized to promote and accelerate protein folding. GroES binds to the apical surface of the GroEL ring, thereby capping the opening of the GroEL channel.</text>
</comment>
<name>A0A2H0YSG0_9BACT</name>
<comment type="similarity">
    <text evidence="1 3 4">Belongs to the GroES chaperonin family.</text>
</comment>
<proteinExistence type="inferred from homology"/>
<evidence type="ECO:0000256" key="3">
    <source>
        <dbReference type="HAMAP-Rule" id="MF_00580"/>
    </source>
</evidence>
<dbReference type="PROSITE" id="PS00681">
    <property type="entry name" value="CHAPERONINS_CPN10"/>
    <property type="match status" value="1"/>
</dbReference>
<dbReference type="GO" id="GO:0046872">
    <property type="term" value="F:metal ion binding"/>
    <property type="evidence" value="ECO:0007669"/>
    <property type="project" value="TreeGrafter"/>
</dbReference>
<dbReference type="GO" id="GO:0005737">
    <property type="term" value="C:cytoplasm"/>
    <property type="evidence" value="ECO:0007669"/>
    <property type="project" value="UniProtKB-SubCell"/>
</dbReference>
<dbReference type="AlphaFoldDB" id="A0A2H0YSG0"/>
<keyword evidence="2 3" id="KW-0143">Chaperone</keyword>
<dbReference type="Pfam" id="PF00166">
    <property type="entry name" value="Cpn10"/>
    <property type="match status" value="1"/>
</dbReference>
<dbReference type="FunFam" id="2.30.33.40:FF:000001">
    <property type="entry name" value="10 kDa chaperonin"/>
    <property type="match status" value="1"/>
</dbReference>
<evidence type="ECO:0000256" key="1">
    <source>
        <dbReference type="ARBA" id="ARBA00006975"/>
    </source>
</evidence>
<evidence type="ECO:0000256" key="4">
    <source>
        <dbReference type="RuleBase" id="RU000535"/>
    </source>
</evidence>
<dbReference type="NCBIfam" id="NF001531">
    <property type="entry name" value="PRK00364.2-2"/>
    <property type="match status" value="1"/>
</dbReference>
<dbReference type="PANTHER" id="PTHR10772:SF63">
    <property type="entry name" value="20 KDA CHAPERONIN, CHLOROPLASTIC"/>
    <property type="match status" value="1"/>
</dbReference>
<keyword evidence="3" id="KW-0963">Cytoplasm</keyword>
<dbReference type="HAMAP" id="MF_00580">
    <property type="entry name" value="CH10"/>
    <property type="match status" value="1"/>
</dbReference>
<comment type="subunit">
    <text evidence="3">Heptamer of 7 subunits arranged in a ring. Interacts with the chaperonin GroEL.</text>
</comment>
<dbReference type="InterPro" id="IPR018369">
    <property type="entry name" value="Chaprnonin_Cpn10_CS"/>
</dbReference>
<comment type="caution">
    <text evidence="5">The sequence shown here is derived from an EMBL/GenBank/DDBJ whole genome shotgun (WGS) entry which is preliminary data.</text>
</comment>
<evidence type="ECO:0000256" key="2">
    <source>
        <dbReference type="ARBA" id="ARBA00023186"/>
    </source>
</evidence>
<dbReference type="GO" id="GO:0051082">
    <property type="term" value="F:unfolded protein binding"/>
    <property type="evidence" value="ECO:0007669"/>
    <property type="project" value="TreeGrafter"/>
</dbReference>
<dbReference type="GO" id="GO:0044183">
    <property type="term" value="F:protein folding chaperone"/>
    <property type="evidence" value="ECO:0007669"/>
    <property type="project" value="InterPro"/>
</dbReference>
<dbReference type="CDD" id="cd00320">
    <property type="entry name" value="cpn10"/>
    <property type="match status" value="1"/>
</dbReference>
<dbReference type="SMART" id="SM00883">
    <property type="entry name" value="Cpn10"/>
    <property type="match status" value="1"/>
</dbReference>
<reference evidence="6" key="1">
    <citation type="submission" date="2017-09" db="EMBL/GenBank/DDBJ databases">
        <title>Depth-based differentiation of microbial function through sediment-hosted aquifers and enrichment of novel symbionts in the deep terrestrial subsurface.</title>
        <authorList>
            <person name="Probst A.J."/>
            <person name="Ladd B."/>
            <person name="Jarett J.K."/>
            <person name="Geller-Mcgrath D.E."/>
            <person name="Sieber C.M.K."/>
            <person name="Emerson J.B."/>
            <person name="Anantharaman K."/>
            <person name="Thomas B.C."/>
            <person name="Malmstrom R."/>
            <person name="Stieglmeier M."/>
            <person name="Klingl A."/>
            <person name="Woyke T."/>
            <person name="Ryan C.M."/>
            <person name="Banfield J.F."/>
        </authorList>
    </citation>
    <scope>NUCLEOTIDE SEQUENCE [LARGE SCALE GENOMIC DNA]</scope>
</reference>
<dbReference type="SUPFAM" id="SSF50129">
    <property type="entry name" value="GroES-like"/>
    <property type="match status" value="1"/>
</dbReference>
<dbReference type="PRINTS" id="PR00297">
    <property type="entry name" value="CHAPERONIN10"/>
</dbReference>
<dbReference type="Proteomes" id="UP000228711">
    <property type="component" value="Unassembled WGS sequence"/>
</dbReference>
<dbReference type="GO" id="GO:0005524">
    <property type="term" value="F:ATP binding"/>
    <property type="evidence" value="ECO:0007669"/>
    <property type="project" value="InterPro"/>
</dbReference>